<dbReference type="RefSeq" id="WP_077024186.1">
    <property type="nucleotide sequence ID" value="NZ_CP017641.1"/>
</dbReference>
<proteinExistence type="predicted"/>
<feature type="transmembrane region" description="Helical" evidence="1">
    <location>
        <begin position="12"/>
        <end position="33"/>
    </location>
</feature>
<evidence type="ECO:0000259" key="2">
    <source>
        <dbReference type="Pfam" id="PF07596"/>
    </source>
</evidence>
<keyword evidence="1" id="KW-0472">Membrane</keyword>
<accession>A0A1P8WET7</accession>
<evidence type="ECO:0000313" key="4">
    <source>
        <dbReference type="Proteomes" id="UP000187735"/>
    </source>
</evidence>
<dbReference type="KEGG" id="fmr:Fuma_02196"/>
<dbReference type="InterPro" id="IPR012902">
    <property type="entry name" value="N_methyl_site"/>
</dbReference>
<dbReference type="Pfam" id="PF07963">
    <property type="entry name" value="N_methyl"/>
    <property type="match status" value="1"/>
</dbReference>
<dbReference type="STRING" id="1891926.Fuma_02196"/>
<dbReference type="Proteomes" id="UP000187735">
    <property type="component" value="Chromosome"/>
</dbReference>
<feature type="domain" description="DUF1559" evidence="2">
    <location>
        <begin position="34"/>
        <end position="319"/>
    </location>
</feature>
<reference evidence="3 4" key="1">
    <citation type="journal article" date="2016" name="Front. Microbiol.">
        <title>Fuerstia marisgermanicae gen. nov., sp. nov., an Unusual Member of the Phylum Planctomycetes from the German Wadden Sea.</title>
        <authorList>
            <person name="Kohn T."/>
            <person name="Heuer A."/>
            <person name="Jogler M."/>
            <person name="Vollmers J."/>
            <person name="Boedeker C."/>
            <person name="Bunk B."/>
            <person name="Rast P."/>
            <person name="Borchert D."/>
            <person name="Glockner I."/>
            <person name="Freese H.M."/>
            <person name="Klenk H.P."/>
            <person name="Overmann J."/>
            <person name="Kaster A.K."/>
            <person name="Rohde M."/>
            <person name="Wiegand S."/>
            <person name="Jogler C."/>
        </authorList>
    </citation>
    <scope>NUCLEOTIDE SEQUENCE [LARGE SCALE GENOMIC DNA]</scope>
    <source>
        <strain evidence="3 4">NH11</strain>
    </source>
</reference>
<dbReference type="NCBIfam" id="TIGR02532">
    <property type="entry name" value="IV_pilin_GFxxxE"/>
    <property type="match status" value="1"/>
</dbReference>
<keyword evidence="4" id="KW-1185">Reference proteome</keyword>
<keyword evidence="1" id="KW-1133">Transmembrane helix</keyword>
<dbReference type="InterPro" id="IPR045584">
    <property type="entry name" value="Pilin-like"/>
</dbReference>
<dbReference type="PANTHER" id="PTHR30093">
    <property type="entry name" value="GENERAL SECRETION PATHWAY PROTEIN G"/>
    <property type="match status" value="1"/>
</dbReference>
<dbReference type="InterPro" id="IPR027558">
    <property type="entry name" value="Pre_pil_HX9DG_C"/>
</dbReference>
<evidence type="ECO:0000313" key="3">
    <source>
        <dbReference type="EMBL" id="APZ92585.1"/>
    </source>
</evidence>
<dbReference type="Gene3D" id="3.30.700.10">
    <property type="entry name" value="Glycoprotein, Type 4 Pilin"/>
    <property type="match status" value="1"/>
</dbReference>
<dbReference type="PANTHER" id="PTHR30093:SF2">
    <property type="entry name" value="TYPE II SECRETION SYSTEM PROTEIN H"/>
    <property type="match status" value="1"/>
</dbReference>
<dbReference type="InterPro" id="IPR011453">
    <property type="entry name" value="DUF1559"/>
</dbReference>
<dbReference type="NCBIfam" id="TIGR04294">
    <property type="entry name" value="pre_pil_HX9DG"/>
    <property type="match status" value="1"/>
</dbReference>
<dbReference type="OrthoDB" id="241095at2"/>
<keyword evidence="1" id="KW-0812">Transmembrane</keyword>
<name>A0A1P8WET7_9PLAN</name>
<dbReference type="PROSITE" id="PS00409">
    <property type="entry name" value="PROKAR_NTER_METHYL"/>
    <property type="match status" value="1"/>
</dbReference>
<protein>
    <submittedName>
        <fullName evidence="3">PilD-dependent protein PddA</fullName>
    </submittedName>
</protein>
<dbReference type="SUPFAM" id="SSF54523">
    <property type="entry name" value="Pili subunits"/>
    <property type="match status" value="1"/>
</dbReference>
<gene>
    <name evidence="3" type="primary">xcpT_10</name>
    <name evidence="3" type="ORF">Fuma_02196</name>
</gene>
<sequence>MLPQRRKAGFTLIELLVVIAIIAILIALLLPAVQQAREAARRTQCKNHFKQLGLAIFNYEGTHGRFPAGRMSQGICTAGATAPSKPDPQTKNGHGLALLLPFMEQTALYSQIDFSGAQGNLVRPGSNPVPVGLDAVATGHAALASQVIPTLLCPSDSGNTVLDAGGSFYSPDGGSPGMPYAKTSYDFIMPYLSLRDCNHHRSLSVDARYLFGENSYTRLAACTDGLSNTVMMGEKTLETYNGRTGGWLHAGWVDVGIDPLGRWNLTFPATGINVWNYNNVSNVVGKRASWYTCASLHTGGAQFLLGDGSVRFLSENVDQGTLTYLCRASDGQVLGEF</sequence>
<organism evidence="3 4">
    <name type="scientific">Fuerstiella marisgermanici</name>
    <dbReference type="NCBI Taxonomy" id="1891926"/>
    <lineage>
        <taxon>Bacteria</taxon>
        <taxon>Pseudomonadati</taxon>
        <taxon>Planctomycetota</taxon>
        <taxon>Planctomycetia</taxon>
        <taxon>Planctomycetales</taxon>
        <taxon>Planctomycetaceae</taxon>
        <taxon>Fuerstiella</taxon>
    </lineage>
</organism>
<evidence type="ECO:0000256" key="1">
    <source>
        <dbReference type="SAM" id="Phobius"/>
    </source>
</evidence>
<dbReference type="AlphaFoldDB" id="A0A1P8WET7"/>
<dbReference type="EMBL" id="CP017641">
    <property type="protein sequence ID" value="APZ92585.1"/>
    <property type="molecule type" value="Genomic_DNA"/>
</dbReference>
<dbReference type="Pfam" id="PF07596">
    <property type="entry name" value="SBP_bac_10"/>
    <property type="match status" value="1"/>
</dbReference>